<keyword evidence="3" id="KW-1185">Reference proteome</keyword>
<protein>
    <recommendedName>
        <fullName evidence="4">Lipoprotein</fullName>
    </recommendedName>
</protein>
<evidence type="ECO:0000313" key="3">
    <source>
        <dbReference type="Proteomes" id="UP000597656"/>
    </source>
</evidence>
<name>A0ABQ2HBK9_9PSEU</name>
<keyword evidence="1" id="KW-0732">Signal</keyword>
<dbReference type="EMBL" id="BMNC01000001">
    <property type="protein sequence ID" value="GGM73148.1"/>
    <property type="molecule type" value="Genomic_DNA"/>
</dbReference>
<evidence type="ECO:0000313" key="2">
    <source>
        <dbReference type="EMBL" id="GGM73148.1"/>
    </source>
</evidence>
<accession>A0ABQ2HBK9</accession>
<dbReference type="Proteomes" id="UP000597656">
    <property type="component" value="Unassembled WGS sequence"/>
</dbReference>
<organism evidence="2 3">
    <name type="scientific">Lentzea pudingi</name>
    <dbReference type="NCBI Taxonomy" id="1789439"/>
    <lineage>
        <taxon>Bacteria</taxon>
        <taxon>Bacillati</taxon>
        <taxon>Actinomycetota</taxon>
        <taxon>Actinomycetes</taxon>
        <taxon>Pseudonocardiales</taxon>
        <taxon>Pseudonocardiaceae</taxon>
        <taxon>Lentzea</taxon>
    </lineage>
</organism>
<feature type="signal peptide" evidence="1">
    <location>
        <begin position="1"/>
        <end position="18"/>
    </location>
</feature>
<evidence type="ECO:0008006" key="4">
    <source>
        <dbReference type="Google" id="ProtNLM"/>
    </source>
</evidence>
<reference evidence="3" key="1">
    <citation type="journal article" date="2019" name="Int. J. Syst. Evol. Microbiol.">
        <title>The Global Catalogue of Microorganisms (GCM) 10K type strain sequencing project: providing services to taxonomists for standard genome sequencing and annotation.</title>
        <authorList>
            <consortium name="The Broad Institute Genomics Platform"/>
            <consortium name="The Broad Institute Genome Sequencing Center for Infectious Disease"/>
            <person name="Wu L."/>
            <person name="Ma J."/>
        </authorList>
    </citation>
    <scope>NUCLEOTIDE SEQUENCE [LARGE SCALE GENOMIC DNA]</scope>
    <source>
        <strain evidence="3">CGMCC 4.7319</strain>
    </source>
</reference>
<feature type="chain" id="PRO_5045435438" description="Lipoprotein" evidence="1">
    <location>
        <begin position="19"/>
        <end position="107"/>
    </location>
</feature>
<comment type="caution">
    <text evidence="2">The sequence shown here is derived from an EMBL/GenBank/DDBJ whole genome shotgun (WGS) entry which is preliminary data.</text>
</comment>
<gene>
    <name evidence="2" type="ORF">GCM10011609_06240</name>
</gene>
<dbReference type="PROSITE" id="PS51257">
    <property type="entry name" value="PROKAR_LIPOPROTEIN"/>
    <property type="match status" value="1"/>
</dbReference>
<dbReference type="RefSeq" id="WP_189152994.1">
    <property type="nucleotide sequence ID" value="NZ_BMNC01000001.1"/>
</dbReference>
<proteinExistence type="predicted"/>
<sequence length="107" mass="11692">MRVSILFLCCAFGLISCASSPEPGPVFDNEGGAELTCMRHQSQPPGPRYTDESMRSTGETLSLLRYYTAHGSKPFCDSHKATDFDKQWAQLYVTLGADRANVTALLG</sequence>
<evidence type="ECO:0000256" key="1">
    <source>
        <dbReference type="SAM" id="SignalP"/>
    </source>
</evidence>